<reference evidence="3" key="1">
    <citation type="submission" date="2025-08" db="UniProtKB">
        <authorList>
            <consortium name="Ensembl"/>
        </authorList>
    </citation>
    <scope>IDENTIFICATION</scope>
</reference>
<dbReference type="PANTHER" id="PTHR10993:SF7">
    <property type="entry name" value="LIPOYLTRANSFERASE 2, MITOCHONDRIAL-RELATED"/>
    <property type="match status" value="1"/>
</dbReference>
<name>A0A8C5X565_9PASS</name>
<dbReference type="GO" id="GO:0033819">
    <property type="term" value="F:lipoyl(octanoyl) transferase activity"/>
    <property type="evidence" value="ECO:0007669"/>
    <property type="project" value="TreeGrafter"/>
</dbReference>
<protein>
    <recommendedName>
        <fullName evidence="2">BPL/LPL catalytic domain-containing protein</fullName>
    </recommendedName>
</protein>
<proteinExistence type="predicted"/>
<evidence type="ECO:0000313" key="4">
    <source>
        <dbReference type="Proteomes" id="UP000694560"/>
    </source>
</evidence>
<feature type="compositionally biased region" description="Gly residues" evidence="1">
    <location>
        <begin position="112"/>
        <end position="137"/>
    </location>
</feature>
<feature type="compositionally biased region" description="Basic and acidic residues" evidence="1">
    <location>
        <begin position="47"/>
        <end position="100"/>
    </location>
</feature>
<accession>A0A8C5X565</accession>
<dbReference type="Gene3D" id="3.30.930.10">
    <property type="entry name" value="Bira Bifunctional Protein, Domain 2"/>
    <property type="match status" value="1"/>
</dbReference>
<dbReference type="InterPro" id="IPR045864">
    <property type="entry name" value="aa-tRNA-synth_II/BPL/LPL"/>
</dbReference>
<reference evidence="3" key="2">
    <citation type="submission" date="2025-09" db="UniProtKB">
        <authorList>
            <consortium name="Ensembl"/>
        </authorList>
    </citation>
    <scope>IDENTIFICATION</scope>
</reference>
<evidence type="ECO:0000259" key="2">
    <source>
        <dbReference type="PROSITE" id="PS51733"/>
    </source>
</evidence>
<dbReference type="PROSITE" id="PS51733">
    <property type="entry name" value="BPL_LPL_CATALYTIC"/>
    <property type="match status" value="1"/>
</dbReference>
<feature type="compositionally biased region" description="Gly residues" evidence="1">
    <location>
        <begin position="12"/>
        <end position="28"/>
    </location>
</feature>
<organism evidence="3 4">
    <name type="scientific">Malurus cyaneus samueli</name>
    <dbReference type="NCBI Taxonomy" id="2593467"/>
    <lineage>
        <taxon>Eukaryota</taxon>
        <taxon>Metazoa</taxon>
        <taxon>Chordata</taxon>
        <taxon>Craniata</taxon>
        <taxon>Vertebrata</taxon>
        <taxon>Euteleostomi</taxon>
        <taxon>Archelosauria</taxon>
        <taxon>Archosauria</taxon>
        <taxon>Dinosauria</taxon>
        <taxon>Saurischia</taxon>
        <taxon>Theropoda</taxon>
        <taxon>Coelurosauria</taxon>
        <taxon>Aves</taxon>
        <taxon>Neognathae</taxon>
        <taxon>Neoaves</taxon>
        <taxon>Telluraves</taxon>
        <taxon>Australaves</taxon>
        <taxon>Passeriformes</taxon>
        <taxon>Meliphagoidea</taxon>
        <taxon>Maluridae</taxon>
        <taxon>Malurus</taxon>
    </lineage>
</organism>
<feature type="region of interest" description="Disordered" evidence="1">
    <location>
        <begin position="1"/>
        <end position="137"/>
    </location>
</feature>
<dbReference type="InterPro" id="IPR004143">
    <property type="entry name" value="BPL_LPL_catalytic"/>
</dbReference>
<dbReference type="OrthoDB" id="19908at2759"/>
<feature type="domain" description="BPL/LPL catalytic" evidence="2">
    <location>
        <begin position="77"/>
        <end position="275"/>
    </location>
</feature>
<keyword evidence="4" id="KW-1185">Reference proteome</keyword>
<dbReference type="GO" id="GO:0009249">
    <property type="term" value="P:protein lipoylation"/>
    <property type="evidence" value="ECO:0007669"/>
    <property type="project" value="TreeGrafter"/>
</dbReference>
<dbReference type="Ensembl" id="ENSMCST00000011705.1">
    <property type="protein sequence ID" value="ENSMCSP00000011407.1"/>
    <property type="gene ID" value="ENSMCSG00000008088.1"/>
</dbReference>
<dbReference type="AlphaFoldDB" id="A0A8C5X565"/>
<sequence length="283" mass="28974">MRFAGSSHESLGGAGAAAGRGAVRGGAGVQDRCVAGRGAGNGGGCGARERSRERHGRECADKQGRARMGRGERSAETGRVAGERVLRRAQDGTERHRTARESVVLSGPLAGTPGGCGRSGRGGGRGAAGSGRGAAGGAARGHITFQARAAALPVLACAAVLRSEPTWPGWRSWCCGSAPPGLRTARALPPPFTGVWMGDSKLCASVSVHCGNHITSHGLALNCCTDLSWFQHIVPCGLEGKGVTSLSHELGQHVTVSHVLEPFLDSFQEVFGCSLVSSEEPGH</sequence>
<dbReference type="Proteomes" id="UP000694560">
    <property type="component" value="Unplaced"/>
</dbReference>
<evidence type="ECO:0000256" key="1">
    <source>
        <dbReference type="SAM" id="MobiDB-lite"/>
    </source>
</evidence>
<dbReference type="Pfam" id="PF21948">
    <property type="entry name" value="LplA-B_cat"/>
    <property type="match status" value="1"/>
</dbReference>
<evidence type="ECO:0000313" key="3">
    <source>
        <dbReference type="Ensembl" id="ENSMCSP00000011407.1"/>
    </source>
</evidence>
<dbReference type="PANTHER" id="PTHR10993">
    <property type="entry name" value="OCTANOYLTRANSFERASE"/>
    <property type="match status" value="1"/>
</dbReference>
<feature type="compositionally biased region" description="Gly residues" evidence="1">
    <location>
        <begin position="37"/>
        <end position="46"/>
    </location>
</feature>
<dbReference type="SUPFAM" id="SSF55681">
    <property type="entry name" value="Class II aaRS and biotin synthetases"/>
    <property type="match status" value="1"/>
</dbReference>